<name>W7M4X1_GIBM7</name>
<dbReference type="AlphaFoldDB" id="W7M4X1"/>
<keyword evidence="10" id="KW-1185">Reference proteome</keyword>
<keyword evidence="3 8" id="KW-0812">Transmembrane</keyword>
<evidence type="ECO:0000256" key="5">
    <source>
        <dbReference type="ARBA" id="ARBA00023136"/>
    </source>
</evidence>
<dbReference type="RefSeq" id="XP_018748750.1">
    <property type="nucleotide sequence ID" value="XM_018892123.1"/>
</dbReference>
<dbReference type="InterPro" id="IPR011701">
    <property type="entry name" value="MFS"/>
</dbReference>
<dbReference type="EMBL" id="DS022246">
    <property type="protein sequence ID" value="EWG42559.1"/>
    <property type="molecule type" value="Genomic_DNA"/>
</dbReference>
<evidence type="ECO:0000256" key="7">
    <source>
        <dbReference type="SAM" id="MobiDB-lite"/>
    </source>
</evidence>
<dbReference type="OrthoDB" id="6132182at2759"/>
<dbReference type="eggNOG" id="KOG2533">
    <property type="taxonomic scope" value="Eukaryota"/>
</dbReference>
<dbReference type="GO" id="GO:0022857">
    <property type="term" value="F:transmembrane transporter activity"/>
    <property type="evidence" value="ECO:0007669"/>
    <property type="project" value="InterPro"/>
</dbReference>
<keyword evidence="2" id="KW-0813">Transport</keyword>
<organism evidence="9 10">
    <name type="scientific">Gibberella moniliformis (strain M3125 / FGSC 7600)</name>
    <name type="common">Maize ear and stalk rot fungus</name>
    <name type="synonym">Fusarium verticillioides</name>
    <dbReference type="NCBI Taxonomy" id="334819"/>
    <lineage>
        <taxon>Eukaryota</taxon>
        <taxon>Fungi</taxon>
        <taxon>Dikarya</taxon>
        <taxon>Ascomycota</taxon>
        <taxon>Pezizomycotina</taxon>
        <taxon>Sordariomycetes</taxon>
        <taxon>Hypocreomycetidae</taxon>
        <taxon>Hypocreales</taxon>
        <taxon>Nectriaceae</taxon>
        <taxon>Fusarium</taxon>
        <taxon>Fusarium fujikuroi species complex</taxon>
    </lineage>
</organism>
<proteinExistence type="predicted"/>
<dbReference type="PANTHER" id="PTHR43791:SF28">
    <property type="entry name" value="MAJOR FACILITATOR SUPERFAMILY (MFS) PROFILE DOMAIN-CONTAINING PROTEIN"/>
    <property type="match status" value="1"/>
</dbReference>
<feature type="region of interest" description="Disordered" evidence="7">
    <location>
        <begin position="420"/>
        <end position="450"/>
    </location>
</feature>
<dbReference type="KEGG" id="fvr:FVEG_04328"/>
<evidence type="ECO:0000313" key="10">
    <source>
        <dbReference type="Proteomes" id="UP000009096"/>
    </source>
</evidence>
<evidence type="ECO:0000256" key="1">
    <source>
        <dbReference type="ARBA" id="ARBA00004141"/>
    </source>
</evidence>
<feature type="transmembrane region" description="Helical" evidence="8">
    <location>
        <begin position="226"/>
        <end position="244"/>
    </location>
</feature>
<keyword evidence="6" id="KW-0325">Glycoprotein</keyword>
<evidence type="ECO:0008006" key="11">
    <source>
        <dbReference type="Google" id="ProtNLM"/>
    </source>
</evidence>
<dbReference type="Proteomes" id="UP000009096">
    <property type="component" value="Chromosome 4"/>
</dbReference>
<protein>
    <recommendedName>
        <fullName evidence="11">Major facilitator superfamily (MFS) profile domain-containing protein</fullName>
    </recommendedName>
</protein>
<evidence type="ECO:0000256" key="4">
    <source>
        <dbReference type="ARBA" id="ARBA00022989"/>
    </source>
</evidence>
<reference evidence="9 10" key="1">
    <citation type="journal article" date="2010" name="Nature">
        <title>Comparative genomics reveals mobile pathogenicity chromosomes in Fusarium.</title>
        <authorList>
            <person name="Ma L.J."/>
            <person name="van der Does H.C."/>
            <person name="Borkovich K.A."/>
            <person name="Coleman J.J."/>
            <person name="Daboussi M.J."/>
            <person name="Di Pietro A."/>
            <person name="Dufresne M."/>
            <person name="Freitag M."/>
            <person name="Grabherr M."/>
            <person name="Henrissat B."/>
            <person name="Houterman P.M."/>
            <person name="Kang S."/>
            <person name="Shim W.B."/>
            <person name="Woloshuk C."/>
            <person name="Xie X."/>
            <person name="Xu J.R."/>
            <person name="Antoniw J."/>
            <person name="Baker S.E."/>
            <person name="Bluhm B.H."/>
            <person name="Breakspear A."/>
            <person name="Brown D.W."/>
            <person name="Butchko R.A."/>
            <person name="Chapman S."/>
            <person name="Coulson R."/>
            <person name="Coutinho P.M."/>
            <person name="Danchin E.G."/>
            <person name="Diener A."/>
            <person name="Gale L.R."/>
            <person name="Gardiner D.M."/>
            <person name="Goff S."/>
            <person name="Hammond-Kosack K.E."/>
            <person name="Hilburn K."/>
            <person name="Hua-Van A."/>
            <person name="Jonkers W."/>
            <person name="Kazan K."/>
            <person name="Kodira C.D."/>
            <person name="Koehrsen M."/>
            <person name="Kumar L."/>
            <person name="Lee Y.H."/>
            <person name="Li L."/>
            <person name="Manners J.M."/>
            <person name="Miranda-Saavedra D."/>
            <person name="Mukherjee M."/>
            <person name="Park G."/>
            <person name="Park J."/>
            <person name="Park S.Y."/>
            <person name="Proctor R.H."/>
            <person name="Regev A."/>
            <person name="Ruiz-Roldan M.C."/>
            <person name="Sain D."/>
            <person name="Sakthikumar S."/>
            <person name="Sykes S."/>
            <person name="Schwartz D.C."/>
            <person name="Turgeon B.G."/>
            <person name="Wapinski I."/>
            <person name="Yoder O."/>
            <person name="Young S."/>
            <person name="Zeng Q."/>
            <person name="Zhou S."/>
            <person name="Galagan J."/>
            <person name="Cuomo C.A."/>
            <person name="Kistler H.C."/>
            <person name="Rep M."/>
        </authorList>
    </citation>
    <scope>NUCLEOTIDE SEQUENCE [LARGE SCALE GENOMIC DNA]</scope>
    <source>
        <strain evidence="10">M3125 / FGSC 7600</strain>
    </source>
</reference>
<dbReference type="InterPro" id="IPR036259">
    <property type="entry name" value="MFS_trans_sf"/>
</dbReference>
<accession>W7M4X1</accession>
<dbReference type="Gene3D" id="1.20.1250.20">
    <property type="entry name" value="MFS general substrate transporter like domains"/>
    <property type="match status" value="1"/>
</dbReference>
<dbReference type="GO" id="GO:0016020">
    <property type="term" value="C:membrane"/>
    <property type="evidence" value="ECO:0007669"/>
    <property type="project" value="UniProtKB-SubCell"/>
</dbReference>
<dbReference type="GeneID" id="30062405"/>
<dbReference type="SUPFAM" id="SSF103473">
    <property type="entry name" value="MFS general substrate transporter"/>
    <property type="match status" value="1"/>
</dbReference>
<feature type="transmembrane region" description="Helical" evidence="8">
    <location>
        <begin position="349"/>
        <end position="371"/>
    </location>
</feature>
<evidence type="ECO:0000313" key="9">
    <source>
        <dbReference type="EMBL" id="EWG42559.1"/>
    </source>
</evidence>
<evidence type="ECO:0000256" key="6">
    <source>
        <dbReference type="ARBA" id="ARBA00023180"/>
    </source>
</evidence>
<feature type="transmembrane region" description="Helical" evidence="8">
    <location>
        <begin position="291"/>
        <end position="311"/>
    </location>
</feature>
<evidence type="ECO:0000256" key="8">
    <source>
        <dbReference type="SAM" id="Phobius"/>
    </source>
</evidence>
<gene>
    <name evidence="9" type="ORF">FVEG_04328</name>
</gene>
<evidence type="ECO:0000256" key="2">
    <source>
        <dbReference type="ARBA" id="ARBA00022448"/>
    </source>
</evidence>
<sequence length="450" mass="50910">MGVIAALKSNKVRAVVVSMFDWYPSEYHKEERKLLRKLGSATLVFSPLSCNLSKFLGQQDITNAYVSGMREDLNAFGNELNSYVVAYNAAYVLGQIPLMTLQTKGKLAPLLLPSLQILWAVIAFSYLAALISYWFKNEELFKGTGVWFMGKSLGSMFSGYLQAAAYRNLNGVLGRVDWRWLFIVQGIITLPLAFLGFVFLTLKRNPAVEKQGITLKTPNYTLSRPMWWVCVSCYIFLCQAHYWTVYMALWLRHAGYSIELVNILPTFIDLLRAMSSWLGTTLAGCLSLRGLWTFQVSFVFFACIVLSIGIVPDVLKFVAFYFDGFSSMSSPILYSWVNSTLKENYGERGLIISSIMTLGLFNQIWIPLFIFPTVEAPRFLNGYPAATAFEFTMWAILMGGVWYMKRWKVKHPDLEMRLAEPESLGPASETESGDTARVDKKGTDEHVRSI</sequence>
<keyword evidence="4 8" id="KW-1133">Transmembrane helix</keyword>
<feature type="compositionally biased region" description="Basic and acidic residues" evidence="7">
    <location>
        <begin position="434"/>
        <end position="450"/>
    </location>
</feature>
<keyword evidence="5 8" id="KW-0472">Membrane</keyword>
<comment type="subcellular location">
    <subcellularLocation>
        <location evidence="1">Membrane</location>
        <topology evidence="1">Multi-pass membrane protein</topology>
    </subcellularLocation>
</comment>
<evidence type="ECO:0000256" key="3">
    <source>
        <dbReference type="ARBA" id="ARBA00022692"/>
    </source>
</evidence>
<dbReference type="PANTHER" id="PTHR43791">
    <property type="entry name" value="PERMEASE-RELATED"/>
    <property type="match status" value="1"/>
</dbReference>
<feature type="transmembrane region" description="Helical" evidence="8">
    <location>
        <begin position="147"/>
        <end position="166"/>
    </location>
</feature>
<feature type="transmembrane region" description="Helical" evidence="8">
    <location>
        <begin position="178"/>
        <end position="202"/>
    </location>
</feature>
<dbReference type="VEuPathDB" id="FungiDB:FVEG_04328"/>
<dbReference type="Pfam" id="PF07690">
    <property type="entry name" value="MFS_1"/>
    <property type="match status" value="1"/>
</dbReference>
<dbReference type="EMBL" id="CM000581">
    <property type="protein sequence ID" value="EWG42559.1"/>
    <property type="molecule type" value="Genomic_DNA"/>
</dbReference>
<feature type="transmembrane region" description="Helical" evidence="8">
    <location>
        <begin position="383"/>
        <end position="404"/>
    </location>
</feature>
<feature type="transmembrane region" description="Helical" evidence="8">
    <location>
        <begin position="117"/>
        <end position="135"/>
    </location>
</feature>